<dbReference type="VEuPathDB" id="VectorBase:GAUT052128"/>
<dbReference type="AlphaFoldDB" id="A0A1A9VYW2"/>
<reference evidence="1" key="1">
    <citation type="submission" date="2020-05" db="UniProtKB">
        <authorList>
            <consortium name="EnsemblMetazoa"/>
        </authorList>
    </citation>
    <scope>IDENTIFICATION</scope>
    <source>
        <strain evidence="1">TTRI</strain>
    </source>
</reference>
<proteinExistence type="predicted"/>
<evidence type="ECO:0000313" key="2">
    <source>
        <dbReference type="Proteomes" id="UP000078200"/>
    </source>
</evidence>
<dbReference type="EnsemblMetazoa" id="GAUT052128-RA">
    <property type="protein sequence ID" value="GAUT052128-PA"/>
    <property type="gene ID" value="GAUT052128"/>
</dbReference>
<name>A0A1A9VYW2_GLOAU</name>
<dbReference type="Proteomes" id="UP000078200">
    <property type="component" value="Unassembled WGS sequence"/>
</dbReference>
<protein>
    <submittedName>
        <fullName evidence="1">Uncharacterized protein</fullName>
    </submittedName>
</protein>
<organism evidence="1 2">
    <name type="scientific">Glossina austeni</name>
    <name type="common">Savannah tsetse fly</name>
    <dbReference type="NCBI Taxonomy" id="7395"/>
    <lineage>
        <taxon>Eukaryota</taxon>
        <taxon>Metazoa</taxon>
        <taxon>Ecdysozoa</taxon>
        <taxon>Arthropoda</taxon>
        <taxon>Hexapoda</taxon>
        <taxon>Insecta</taxon>
        <taxon>Pterygota</taxon>
        <taxon>Neoptera</taxon>
        <taxon>Endopterygota</taxon>
        <taxon>Diptera</taxon>
        <taxon>Brachycera</taxon>
        <taxon>Muscomorpha</taxon>
        <taxon>Hippoboscoidea</taxon>
        <taxon>Glossinidae</taxon>
        <taxon>Glossina</taxon>
    </lineage>
</organism>
<accession>A0A1A9VYW2</accession>
<keyword evidence="2" id="KW-1185">Reference proteome</keyword>
<evidence type="ECO:0000313" key="1">
    <source>
        <dbReference type="EnsemblMetazoa" id="GAUT052128-PA"/>
    </source>
</evidence>
<sequence>MYINEYARMKFGKGSSVTSRQKWFEMQFLANNCNLLFVLWSFTSVYAKFMIGSGMLEAPCTRFTTVTTIHTTYNIFNCQQYSFKAFITSITIILKHARLLQVKPSQVNQKDKWERKRQKYVNNNRKKKQKQHYLTWIELCVFRIPFVEVDMTTNGNEYCTLLSFDFYFLFYHKNTTDCSRRVNALERHRYQKYKSKQIVFGLNGFYATLNRQQVFGIPVASHKVYSSKWSIHANVLRDAATT</sequence>